<dbReference type="Gene3D" id="1.10.260.40">
    <property type="entry name" value="lambda repressor-like DNA-binding domains"/>
    <property type="match status" value="1"/>
</dbReference>
<proteinExistence type="predicted"/>
<sequence>MADNRTPQPPRTNGYAWGPERVRLGLSMGRLSELSGVSKATLSLVEAGRLIPTGAEYTAVHDALTKVKEGNP</sequence>
<protein>
    <submittedName>
        <fullName evidence="4">HTH_XRE domain containing protein</fullName>
    </submittedName>
</protein>
<dbReference type="CDD" id="cd00093">
    <property type="entry name" value="HTH_XRE"/>
    <property type="match status" value="1"/>
</dbReference>
<evidence type="ECO:0000259" key="1">
    <source>
        <dbReference type="PROSITE" id="PS50943"/>
    </source>
</evidence>
<dbReference type="EMBL" id="LR796913">
    <property type="protein sequence ID" value="CAB4173724.1"/>
    <property type="molecule type" value="Genomic_DNA"/>
</dbReference>
<dbReference type="EMBL" id="LR797191">
    <property type="protein sequence ID" value="CAB4192475.1"/>
    <property type="molecule type" value="Genomic_DNA"/>
</dbReference>
<dbReference type="GO" id="GO:0003677">
    <property type="term" value="F:DNA binding"/>
    <property type="evidence" value="ECO:0007669"/>
    <property type="project" value="InterPro"/>
</dbReference>
<dbReference type="SUPFAM" id="SSF47413">
    <property type="entry name" value="lambda repressor-like DNA-binding domains"/>
    <property type="match status" value="1"/>
</dbReference>
<feature type="domain" description="HTH cro/C1-type" evidence="1">
    <location>
        <begin position="21"/>
        <end position="53"/>
    </location>
</feature>
<reference evidence="4" key="1">
    <citation type="submission" date="2020-05" db="EMBL/GenBank/DDBJ databases">
        <authorList>
            <person name="Chiriac C."/>
            <person name="Salcher M."/>
            <person name="Ghai R."/>
            <person name="Kavagutti S V."/>
        </authorList>
    </citation>
    <scope>NUCLEOTIDE SEQUENCE</scope>
</reference>
<dbReference type="Pfam" id="PF01381">
    <property type="entry name" value="HTH_3"/>
    <property type="match status" value="1"/>
</dbReference>
<evidence type="ECO:0000313" key="4">
    <source>
        <dbReference type="EMBL" id="CAB4189439.1"/>
    </source>
</evidence>
<evidence type="ECO:0000313" key="5">
    <source>
        <dbReference type="EMBL" id="CAB4192475.1"/>
    </source>
</evidence>
<organism evidence="4">
    <name type="scientific">uncultured Caudovirales phage</name>
    <dbReference type="NCBI Taxonomy" id="2100421"/>
    <lineage>
        <taxon>Viruses</taxon>
        <taxon>Duplodnaviria</taxon>
        <taxon>Heunggongvirae</taxon>
        <taxon>Uroviricota</taxon>
        <taxon>Caudoviricetes</taxon>
        <taxon>Peduoviridae</taxon>
        <taxon>Maltschvirus</taxon>
        <taxon>Maltschvirus maltsch</taxon>
    </lineage>
</organism>
<dbReference type="PROSITE" id="PS50943">
    <property type="entry name" value="HTH_CROC1"/>
    <property type="match status" value="1"/>
</dbReference>
<evidence type="ECO:0000313" key="6">
    <source>
        <dbReference type="EMBL" id="CAB4215845.1"/>
    </source>
</evidence>
<gene>
    <name evidence="3" type="ORF">UFOVP1028_43</name>
    <name evidence="4" type="ORF">UFOVP1187_22</name>
    <name evidence="5" type="ORF">UFOVP1235_39</name>
    <name evidence="6" type="ORF">UFOVP1488_22</name>
    <name evidence="2" type="ORF">UFOVP960_8</name>
</gene>
<accession>A0A6J5QXR3</accession>
<dbReference type="EMBL" id="LR797134">
    <property type="protein sequence ID" value="CAB4189439.1"/>
    <property type="molecule type" value="Genomic_DNA"/>
</dbReference>
<dbReference type="EMBL" id="LR797432">
    <property type="protein sequence ID" value="CAB4215845.1"/>
    <property type="molecule type" value="Genomic_DNA"/>
</dbReference>
<dbReference type="InterPro" id="IPR001387">
    <property type="entry name" value="Cro/C1-type_HTH"/>
</dbReference>
<name>A0A6J5QXR3_9CAUD</name>
<dbReference type="EMBL" id="LR796973">
    <property type="protein sequence ID" value="CAB4179175.1"/>
    <property type="molecule type" value="Genomic_DNA"/>
</dbReference>
<dbReference type="InterPro" id="IPR010982">
    <property type="entry name" value="Lambda_DNA-bd_dom_sf"/>
</dbReference>
<evidence type="ECO:0000313" key="3">
    <source>
        <dbReference type="EMBL" id="CAB4179175.1"/>
    </source>
</evidence>
<evidence type="ECO:0000313" key="2">
    <source>
        <dbReference type="EMBL" id="CAB4173724.1"/>
    </source>
</evidence>